<dbReference type="eggNOG" id="COG0545">
    <property type="taxonomic scope" value="Bacteria"/>
</dbReference>
<keyword evidence="11" id="KW-1185">Reference proteome</keyword>
<dbReference type="InterPro" id="IPR036944">
    <property type="entry name" value="PPIase_FKBP_N_sf"/>
</dbReference>
<dbReference type="PANTHER" id="PTHR43811">
    <property type="entry name" value="FKBP-TYPE PEPTIDYL-PROLYL CIS-TRANS ISOMERASE FKPA"/>
    <property type="match status" value="1"/>
</dbReference>
<proteinExistence type="inferred from homology"/>
<dbReference type="AlphaFoldDB" id="A3XH24"/>
<evidence type="ECO:0000256" key="6">
    <source>
        <dbReference type="PROSITE-ProRule" id="PRU00277"/>
    </source>
</evidence>
<dbReference type="STRING" id="398720.MED217_17790"/>
<comment type="similarity">
    <text evidence="2 7">Belongs to the FKBP-type PPIase family.</text>
</comment>
<gene>
    <name evidence="10" type="ORF">MED217_17790</name>
</gene>
<dbReference type="Gene3D" id="3.10.50.40">
    <property type="match status" value="1"/>
</dbReference>
<name>A3XH24_LEEBM</name>
<evidence type="ECO:0000259" key="9">
    <source>
        <dbReference type="PROSITE" id="PS50059"/>
    </source>
</evidence>
<evidence type="ECO:0000256" key="5">
    <source>
        <dbReference type="ARBA" id="ARBA00023235"/>
    </source>
</evidence>
<dbReference type="GO" id="GO:0003755">
    <property type="term" value="F:peptidyl-prolyl cis-trans isomerase activity"/>
    <property type="evidence" value="ECO:0007669"/>
    <property type="project" value="UniProtKB-UniRule"/>
</dbReference>
<dbReference type="Pfam" id="PF01346">
    <property type="entry name" value="FKBP_N"/>
    <property type="match status" value="1"/>
</dbReference>
<evidence type="ECO:0000256" key="1">
    <source>
        <dbReference type="ARBA" id="ARBA00000971"/>
    </source>
</evidence>
<keyword evidence="5 6" id="KW-0413">Isomerase</keyword>
<dbReference type="Pfam" id="PF00254">
    <property type="entry name" value="FKBP_C"/>
    <property type="match status" value="1"/>
</dbReference>
<evidence type="ECO:0000256" key="3">
    <source>
        <dbReference type="ARBA" id="ARBA00022729"/>
    </source>
</evidence>
<keyword evidence="4 6" id="KW-0697">Rotamase</keyword>
<keyword evidence="3 8" id="KW-0732">Signal</keyword>
<sequence length="239" mass="26272">MMNLSSMKKLVLAAAAAVILASCGGSKKIAETPEPPLFQSFQDSVAYYMGVSIAENIKKDKATYENYFDKKVFMTGFQEALKDSAQISEKEGRQVMGRYSRELMELKEKLKAERIAAQKAFLEENAAKAGIITTESGLQYEIITAGTGASPEASDRVEVHYEGTLIDGTVFDSSYERGESITFGVGQVIKGWTEVLQLMKEGAKYRAYIPADLAYGDRDMGEIPPGSTLIFDIELLKVK</sequence>
<evidence type="ECO:0000256" key="4">
    <source>
        <dbReference type="ARBA" id="ARBA00023110"/>
    </source>
</evidence>
<dbReference type="HOGENOM" id="CLU_013615_0_1_10"/>
<dbReference type="InterPro" id="IPR046357">
    <property type="entry name" value="PPIase_dom_sf"/>
</dbReference>
<feature type="domain" description="PPIase FKBP-type" evidence="9">
    <location>
        <begin position="154"/>
        <end position="239"/>
    </location>
</feature>
<dbReference type="Proteomes" id="UP000001601">
    <property type="component" value="Unassembled WGS sequence"/>
</dbReference>
<dbReference type="Gene3D" id="1.10.287.460">
    <property type="entry name" value="Peptidyl-prolyl cis-trans isomerase, FKBP-type, N-terminal domain"/>
    <property type="match status" value="1"/>
</dbReference>
<feature type="signal peptide" evidence="8">
    <location>
        <begin position="1"/>
        <end position="24"/>
    </location>
</feature>
<dbReference type="GO" id="GO:0006457">
    <property type="term" value="P:protein folding"/>
    <property type="evidence" value="ECO:0007669"/>
    <property type="project" value="InterPro"/>
</dbReference>
<protein>
    <recommendedName>
        <fullName evidence="7">Peptidyl-prolyl cis-trans isomerase</fullName>
        <ecNumber evidence="7">5.2.1.8</ecNumber>
    </recommendedName>
</protein>
<accession>A3XH24</accession>
<dbReference type="PANTHER" id="PTHR43811:SF19">
    <property type="entry name" value="39 KDA FK506-BINDING NUCLEAR PROTEIN"/>
    <property type="match status" value="1"/>
</dbReference>
<comment type="caution">
    <text evidence="10">The sequence shown here is derived from an EMBL/GenBank/DDBJ whole genome shotgun (WGS) entry which is preliminary data.</text>
</comment>
<evidence type="ECO:0000256" key="7">
    <source>
        <dbReference type="RuleBase" id="RU003915"/>
    </source>
</evidence>
<dbReference type="PROSITE" id="PS50059">
    <property type="entry name" value="FKBP_PPIASE"/>
    <property type="match status" value="1"/>
</dbReference>
<dbReference type="EMBL" id="AANC01000001">
    <property type="protein sequence ID" value="EAQ51419.1"/>
    <property type="molecule type" value="Genomic_DNA"/>
</dbReference>
<reference evidence="10 11" key="1">
    <citation type="journal article" date="2007" name="Nature">
        <title>Light stimulates growth of proteorhodopsin-containing marine Flavobacteria.</title>
        <authorList>
            <person name="Gomez-Consarnau L."/>
            <person name="Gonzalez J.M."/>
            <person name="Coll-Llado M."/>
            <person name="Gourdon P."/>
            <person name="Pascher T."/>
            <person name="Neutze R."/>
            <person name="Pedros-Alio C."/>
            <person name="Pinhassi J."/>
        </authorList>
    </citation>
    <scope>NUCLEOTIDE SEQUENCE [LARGE SCALE GENOMIC DNA]</scope>
    <source>
        <strain evidence="10 11">MED217</strain>
    </source>
</reference>
<dbReference type="OrthoDB" id="9814548at2"/>
<comment type="catalytic activity">
    <reaction evidence="1 6 7">
        <text>[protein]-peptidylproline (omega=180) = [protein]-peptidylproline (omega=0)</text>
        <dbReference type="Rhea" id="RHEA:16237"/>
        <dbReference type="Rhea" id="RHEA-COMP:10747"/>
        <dbReference type="Rhea" id="RHEA-COMP:10748"/>
        <dbReference type="ChEBI" id="CHEBI:83833"/>
        <dbReference type="ChEBI" id="CHEBI:83834"/>
        <dbReference type="EC" id="5.2.1.8"/>
    </reaction>
</comment>
<feature type="chain" id="PRO_5002663761" description="Peptidyl-prolyl cis-trans isomerase" evidence="8">
    <location>
        <begin position="25"/>
        <end position="239"/>
    </location>
</feature>
<evidence type="ECO:0000313" key="10">
    <source>
        <dbReference type="EMBL" id="EAQ51419.1"/>
    </source>
</evidence>
<organism evidence="10 11">
    <name type="scientific">Leeuwenhoekiella blandensis (strain CECT 7118 / CCUG 51940 / KCTC 22103 / MED217)</name>
    <name type="common">Flavobacterium sp. (strain MED217)</name>
    <dbReference type="NCBI Taxonomy" id="398720"/>
    <lineage>
        <taxon>Bacteria</taxon>
        <taxon>Pseudomonadati</taxon>
        <taxon>Bacteroidota</taxon>
        <taxon>Flavobacteriia</taxon>
        <taxon>Flavobacteriales</taxon>
        <taxon>Flavobacteriaceae</taxon>
        <taxon>Leeuwenhoekiella</taxon>
    </lineage>
</organism>
<dbReference type="FunFam" id="3.10.50.40:FF:000045">
    <property type="entry name" value="Peptidyl-prolyl cis-trans isomerase"/>
    <property type="match status" value="1"/>
</dbReference>
<dbReference type="EC" id="5.2.1.8" evidence="7"/>
<evidence type="ECO:0000256" key="8">
    <source>
        <dbReference type="SAM" id="SignalP"/>
    </source>
</evidence>
<dbReference type="SUPFAM" id="SSF54534">
    <property type="entry name" value="FKBP-like"/>
    <property type="match status" value="1"/>
</dbReference>
<evidence type="ECO:0000313" key="11">
    <source>
        <dbReference type="Proteomes" id="UP000001601"/>
    </source>
</evidence>
<dbReference type="InterPro" id="IPR001179">
    <property type="entry name" value="PPIase_FKBP_dom"/>
</dbReference>
<evidence type="ECO:0000256" key="2">
    <source>
        <dbReference type="ARBA" id="ARBA00006577"/>
    </source>
</evidence>
<dbReference type="InterPro" id="IPR000774">
    <property type="entry name" value="PPIase_FKBP_N"/>
</dbReference>